<accession>K3XBB2</accession>
<sequence length="186" mass="20563">MCLKLNSMDISRLNMYTLCSVSGYNGGGSTKSSELRQTPKLSAPSTISDGVFAVVVQSAEVLYIPSARRYLNERRFLKYDLPSMLYTSNLSGHVNLAEDFIVGDGRFSQERVVHYPVKRVVTMGICKFRNLIVKTTGPSAKRNLASKNPGNSLTAFLVQDALSLATILDIEHLIGNHKKLHIAQRT</sequence>
<dbReference type="EMBL" id="GL376575">
    <property type="status" value="NOT_ANNOTATED_CDS"/>
    <property type="molecule type" value="Genomic_DNA"/>
</dbReference>
<organism evidence="1 2">
    <name type="scientific">Globisporangium ultimum (strain ATCC 200006 / CBS 805.95 / DAOM BR144)</name>
    <name type="common">Pythium ultimum</name>
    <dbReference type="NCBI Taxonomy" id="431595"/>
    <lineage>
        <taxon>Eukaryota</taxon>
        <taxon>Sar</taxon>
        <taxon>Stramenopiles</taxon>
        <taxon>Oomycota</taxon>
        <taxon>Peronosporomycetes</taxon>
        <taxon>Pythiales</taxon>
        <taxon>Pythiaceae</taxon>
        <taxon>Globisporangium</taxon>
    </lineage>
</organism>
<protein>
    <submittedName>
        <fullName evidence="1">Uncharacterized protein</fullName>
    </submittedName>
</protein>
<dbReference type="InParanoid" id="K3XBB2"/>
<dbReference type="AlphaFoldDB" id="K3XBB2"/>
<reference evidence="2" key="1">
    <citation type="journal article" date="2010" name="Genome Biol.">
        <title>Genome sequence of the necrotrophic plant pathogen Pythium ultimum reveals original pathogenicity mechanisms and effector repertoire.</title>
        <authorList>
            <person name="Levesque C.A."/>
            <person name="Brouwer H."/>
            <person name="Cano L."/>
            <person name="Hamilton J.P."/>
            <person name="Holt C."/>
            <person name="Huitema E."/>
            <person name="Raffaele S."/>
            <person name="Robideau G.P."/>
            <person name="Thines M."/>
            <person name="Win J."/>
            <person name="Zerillo M.M."/>
            <person name="Beakes G.W."/>
            <person name="Boore J.L."/>
            <person name="Busam D."/>
            <person name="Dumas B."/>
            <person name="Ferriera S."/>
            <person name="Fuerstenberg S.I."/>
            <person name="Gachon C.M."/>
            <person name="Gaulin E."/>
            <person name="Govers F."/>
            <person name="Grenville-Briggs L."/>
            <person name="Horner N."/>
            <person name="Hostetler J."/>
            <person name="Jiang R.H."/>
            <person name="Johnson J."/>
            <person name="Krajaejun T."/>
            <person name="Lin H."/>
            <person name="Meijer H.J."/>
            <person name="Moore B."/>
            <person name="Morris P."/>
            <person name="Phuntmart V."/>
            <person name="Puiu D."/>
            <person name="Shetty J."/>
            <person name="Stajich J.E."/>
            <person name="Tripathy S."/>
            <person name="Wawra S."/>
            <person name="van West P."/>
            <person name="Whitty B.R."/>
            <person name="Coutinho P.M."/>
            <person name="Henrissat B."/>
            <person name="Martin F."/>
            <person name="Thomas P.D."/>
            <person name="Tyler B.M."/>
            <person name="De Vries R.P."/>
            <person name="Kamoun S."/>
            <person name="Yandell M."/>
            <person name="Tisserat N."/>
            <person name="Buell C.R."/>
        </authorList>
    </citation>
    <scope>NUCLEOTIDE SEQUENCE</scope>
    <source>
        <strain evidence="2">DAOM:BR144</strain>
    </source>
</reference>
<evidence type="ECO:0000313" key="1">
    <source>
        <dbReference type="EnsemblProtists" id="PYU1_T014511"/>
    </source>
</evidence>
<reference evidence="1" key="3">
    <citation type="submission" date="2015-02" db="UniProtKB">
        <authorList>
            <consortium name="EnsemblProtists"/>
        </authorList>
    </citation>
    <scope>IDENTIFICATION</scope>
    <source>
        <strain evidence="1">DAOM BR144</strain>
    </source>
</reference>
<dbReference type="EnsemblProtists" id="PYU1_T014511">
    <property type="protein sequence ID" value="PYU1_T014511"/>
    <property type="gene ID" value="PYU1_G014480"/>
</dbReference>
<name>K3XBB2_GLOUD</name>
<dbReference type="VEuPathDB" id="FungiDB:PYU1_G014480"/>
<keyword evidence="2" id="KW-1185">Reference proteome</keyword>
<dbReference type="HOGENOM" id="CLU_1457254_0_0_1"/>
<evidence type="ECO:0000313" key="2">
    <source>
        <dbReference type="Proteomes" id="UP000019132"/>
    </source>
</evidence>
<reference evidence="2" key="2">
    <citation type="submission" date="2010-04" db="EMBL/GenBank/DDBJ databases">
        <authorList>
            <person name="Buell R."/>
            <person name="Hamilton J."/>
            <person name="Hostetler J."/>
        </authorList>
    </citation>
    <scope>NUCLEOTIDE SEQUENCE [LARGE SCALE GENOMIC DNA]</scope>
    <source>
        <strain evidence="2">DAOM:BR144</strain>
    </source>
</reference>
<dbReference type="Proteomes" id="UP000019132">
    <property type="component" value="Unassembled WGS sequence"/>
</dbReference>
<proteinExistence type="predicted"/>